<evidence type="ECO:0000313" key="6">
    <source>
        <dbReference type="Proteomes" id="UP000663860"/>
    </source>
</evidence>
<keyword evidence="2" id="KW-0732">Signal</keyword>
<dbReference type="Gene3D" id="3.40.30.10">
    <property type="entry name" value="Glutaredoxin"/>
    <property type="match status" value="1"/>
</dbReference>
<dbReference type="PRINTS" id="PR00625">
    <property type="entry name" value="JDOMAIN"/>
</dbReference>
<proteinExistence type="predicted"/>
<protein>
    <recommendedName>
        <fullName evidence="3">J domain-containing protein</fullName>
    </recommendedName>
</protein>
<dbReference type="InterPro" id="IPR052448">
    <property type="entry name" value="DnaJ_C16_autophagy_reg"/>
</dbReference>
<organism evidence="4 6">
    <name type="scientific">Adineta steineri</name>
    <dbReference type="NCBI Taxonomy" id="433720"/>
    <lineage>
        <taxon>Eukaryota</taxon>
        <taxon>Metazoa</taxon>
        <taxon>Spiralia</taxon>
        <taxon>Gnathifera</taxon>
        <taxon>Rotifera</taxon>
        <taxon>Eurotatoria</taxon>
        <taxon>Bdelloidea</taxon>
        <taxon>Adinetida</taxon>
        <taxon>Adinetidae</taxon>
        <taxon>Adineta</taxon>
    </lineage>
</organism>
<feature type="chain" id="PRO_5035684890" description="J domain-containing protein" evidence="2">
    <location>
        <begin position="21"/>
        <end position="712"/>
    </location>
</feature>
<dbReference type="CDD" id="cd06257">
    <property type="entry name" value="DnaJ"/>
    <property type="match status" value="1"/>
</dbReference>
<evidence type="ECO:0000256" key="2">
    <source>
        <dbReference type="SAM" id="SignalP"/>
    </source>
</evidence>
<dbReference type="Gene3D" id="1.10.287.110">
    <property type="entry name" value="DnaJ domain"/>
    <property type="match status" value="1"/>
</dbReference>
<dbReference type="Proteomes" id="UP000663868">
    <property type="component" value="Unassembled WGS sequence"/>
</dbReference>
<gene>
    <name evidence="4" type="ORF">IZO911_LOCUS22295</name>
    <name evidence="5" type="ORF">KXQ929_LOCUS6327</name>
</gene>
<dbReference type="InterPro" id="IPR036249">
    <property type="entry name" value="Thioredoxin-like_sf"/>
</dbReference>
<dbReference type="SMART" id="SM00271">
    <property type="entry name" value="DnaJ"/>
    <property type="match status" value="1"/>
</dbReference>
<evidence type="ECO:0000313" key="4">
    <source>
        <dbReference type="EMBL" id="CAF1087219.1"/>
    </source>
</evidence>
<dbReference type="Proteomes" id="UP000663860">
    <property type="component" value="Unassembled WGS sequence"/>
</dbReference>
<accession>A0A814N4C8</accession>
<dbReference type="EMBL" id="CAJNOE010000247">
    <property type="protein sequence ID" value="CAF1087219.1"/>
    <property type="molecule type" value="Genomic_DNA"/>
</dbReference>
<dbReference type="PANTHER" id="PTHR44303">
    <property type="entry name" value="DNAJ HOMOLOG SUBFAMILY C MEMBER 16"/>
    <property type="match status" value="1"/>
</dbReference>
<feature type="signal peptide" evidence="2">
    <location>
        <begin position="1"/>
        <end position="20"/>
    </location>
</feature>
<feature type="transmembrane region" description="Helical" evidence="1">
    <location>
        <begin position="522"/>
        <end position="542"/>
    </location>
</feature>
<comment type="caution">
    <text evidence="4">The sequence shown here is derived from an EMBL/GenBank/DDBJ whole genome shotgun (WGS) entry which is preliminary data.</text>
</comment>
<dbReference type="SUPFAM" id="SSF46565">
    <property type="entry name" value="Chaperone J-domain"/>
    <property type="match status" value="1"/>
</dbReference>
<dbReference type="AlphaFoldDB" id="A0A814N4C8"/>
<dbReference type="InterPro" id="IPR018253">
    <property type="entry name" value="DnaJ_domain_CS"/>
</dbReference>
<dbReference type="PROSITE" id="PS00636">
    <property type="entry name" value="DNAJ_1"/>
    <property type="match status" value="1"/>
</dbReference>
<sequence length="712" mass="84214">MYLIKYIIIYFIFCFYNLSANDSNFNPYETLGLSRTASDKDIRQAYKKLAKQWHPDKNSQPNANDQFTKINNAYEILSDSQKRQNYDQYGTTSEDNRQGYNQNHFHDPFNAFREHFFHQTSSKARKVIHTHEFLNDILPNSFQKPYLIFGSTNFCFHCRRPLEIFRAMEQQLNDVGIGTAEFNIHEERLSNELGILNIPSLCVISQGRVYHFNDQQISEASIKEFVRKSIPIKRFIQTLETYDDLLELLETSNQTNRVHALLITKQKIPTLKFVLPCLKYSTRIQCALLPSNVLNTNSLPSYFRQISKVSDTILLFKEDINKPDIIIKDNDFTSNNIHDIFQSNQILHLPIITSANVFNLVCQINSMKSCFLIIGNSNLFAQHQSSFLHLSKQLFQKHKSYIAYLDSSSTKQVEFNRILSSYYQTNEKKLLILAVRRWSDDTIEIQNLKIEFNEKSFNEFNTENILKLLTDNRWQNTKKYTLPSIINFDQRNENIFIKLIDQFENVWNYWIERNGILRYLAGYLYTYQFWFITIIILIYIYYSREEPKINSKQSNKIKQIHIHDFNESLLERYMKPGASNVIILLLIADTHNDQCVEDFKQKIRLIKDSRMVFSILYRRQQSSIWLNELSNNIENKQSIRFRSSTVLALYIRRKFFVSYWPIDNDDDNNNSNSNEIVGESSSKLTFSNWIDLLFDGNFRDPINITKWPIKFS</sequence>
<keyword evidence="1" id="KW-1133">Transmembrane helix</keyword>
<keyword evidence="1" id="KW-0472">Membrane</keyword>
<evidence type="ECO:0000313" key="5">
    <source>
        <dbReference type="EMBL" id="CAF3624366.1"/>
    </source>
</evidence>
<dbReference type="PROSITE" id="PS50076">
    <property type="entry name" value="DNAJ_2"/>
    <property type="match status" value="1"/>
</dbReference>
<reference evidence="4" key="1">
    <citation type="submission" date="2021-02" db="EMBL/GenBank/DDBJ databases">
        <authorList>
            <person name="Nowell W R."/>
        </authorList>
    </citation>
    <scope>NUCLEOTIDE SEQUENCE</scope>
</reference>
<dbReference type="InterPro" id="IPR001623">
    <property type="entry name" value="DnaJ_domain"/>
</dbReference>
<dbReference type="InterPro" id="IPR036869">
    <property type="entry name" value="J_dom_sf"/>
</dbReference>
<dbReference type="SUPFAM" id="SSF52833">
    <property type="entry name" value="Thioredoxin-like"/>
    <property type="match status" value="1"/>
</dbReference>
<keyword evidence="1" id="KW-0812">Transmembrane</keyword>
<evidence type="ECO:0000259" key="3">
    <source>
        <dbReference type="PROSITE" id="PS50076"/>
    </source>
</evidence>
<name>A0A814N4C8_9BILA</name>
<dbReference type="EMBL" id="CAJOBB010000243">
    <property type="protein sequence ID" value="CAF3624366.1"/>
    <property type="molecule type" value="Genomic_DNA"/>
</dbReference>
<feature type="domain" description="J" evidence="3">
    <location>
        <begin position="26"/>
        <end position="90"/>
    </location>
</feature>
<evidence type="ECO:0000256" key="1">
    <source>
        <dbReference type="SAM" id="Phobius"/>
    </source>
</evidence>
<dbReference type="PANTHER" id="PTHR44303:SF2">
    <property type="entry name" value="DNAJ HOMOLOG SUBFAMILY C MEMBER 16"/>
    <property type="match status" value="1"/>
</dbReference>
<dbReference type="Pfam" id="PF00226">
    <property type="entry name" value="DnaJ"/>
    <property type="match status" value="1"/>
</dbReference>